<dbReference type="AlphaFoldDB" id="A0A1S3TRQ9"/>
<feature type="compositionally biased region" description="Low complexity" evidence="1">
    <location>
        <begin position="317"/>
        <end position="328"/>
    </location>
</feature>
<protein>
    <submittedName>
        <fullName evidence="4">Uncharacterized protein LOC106758080</fullName>
    </submittedName>
</protein>
<dbReference type="Proteomes" id="UP000087766">
    <property type="component" value="Chromosome 4"/>
</dbReference>
<dbReference type="InterPro" id="IPR008480">
    <property type="entry name" value="DUF761_pln"/>
</dbReference>
<proteinExistence type="predicted"/>
<feature type="region of interest" description="Disordered" evidence="1">
    <location>
        <begin position="32"/>
        <end position="61"/>
    </location>
</feature>
<keyword evidence="2" id="KW-0472">Membrane</keyword>
<dbReference type="KEGG" id="vra:106758080"/>
<sequence length="959" mass="106468">MFGNYHNVFCLPLLVPDQMHFSLLSKSSFLHSPSHTPNKQSNKHFHTTEQRGTHSTFPSMADSTSYTKPHFPLSRIQPKPTNQGKSCSGFIVKALFLALFIILLPLFPSQAPDFVSQTILNKFWELLHLLFIGIAVTYGLFSRRNSELDTHVEIETTLSCADDNATAPSYVSKVFPVSTIFDDGYENENANENPCGVDEKRMMHCWNPQYFDGGAGVVSSNGGGTVGVFDEQYKTHLPISEDGFGYSSVGCDGNATNVVQAWNSEYYHSEPVVVVAQPNYNTGECGEVVDYKPLGLPIRSLRSVARDVDSPKYANESDSSSGSRGSSRASDKSGDKEFGDLGPSNLDKQFSDSAAGGGSASPIPWRSRNRRMDREKIYGNVTRHAHFRPLSVDKTKFETPSFSSHNMYSSLDSISTDNIHAQEEEMRQLDASYVSASEKKNFQQEDVGQMKTSFVSVSEIMNFLDEDVGTRKASYGPTSENTSFQNIDLGKKIFHGSSSKNRRIGIKGKYGAASFPSHFRPMSVDEAQFDSLGSKSFQSVRPFSSHTRIYSSLDSISSDMDFQEEDMGQKTSRMHTTENMNFEEEDMGQKKTSYLQASENVNFQVEDMEQKQTSYVLASENMNFQEVDLGEKNFQMSSRNGMLESKGKYVADSRPSHLRPVSVDETQLELLSSRSFQSMGSFSSQSSLSSSLDSVLSENMNLEKEDLGEKKSSHGSSSSSPSPLAKRNSEASLQAFQAQGYTNGSSLPDHIKNSLNDDLRSLNEIGGEDPPSNKESGIHAMQSDTEKSPSLVKAPSRGKSVRTRRSSGLISGTMRIGETSSKQSDEKVEKNVNNVESVLKRDKMKSGEPDLPLKGVSKKTLDFYCPKPEIKISNHRTRDKLEETKNLPKQDPDIELENIRMSSDESGVPEFVNDSDLDSEVDKKASEFIAKFKAQIRLQKMGSIDRAKEQKTIGNKMIR</sequence>
<evidence type="ECO:0000256" key="1">
    <source>
        <dbReference type="SAM" id="MobiDB-lite"/>
    </source>
</evidence>
<organism evidence="3 4">
    <name type="scientific">Vigna radiata var. radiata</name>
    <name type="common">Mung bean</name>
    <name type="synonym">Phaseolus aureus</name>
    <dbReference type="NCBI Taxonomy" id="3916"/>
    <lineage>
        <taxon>Eukaryota</taxon>
        <taxon>Viridiplantae</taxon>
        <taxon>Streptophyta</taxon>
        <taxon>Embryophyta</taxon>
        <taxon>Tracheophyta</taxon>
        <taxon>Spermatophyta</taxon>
        <taxon>Magnoliopsida</taxon>
        <taxon>eudicotyledons</taxon>
        <taxon>Gunneridae</taxon>
        <taxon>Pentapetalae</taxon>
        <taxon>rosids</taxon>
        <taxon>fabids</taxon>
        <taxon>Fabales</taxon>
        <taxon>Fabaceae</taxon>
        <taxon>Papilionoideae</taxon>
        <taxon>50 kb inversion clade</taxon>
        <taxon>NPAAA clade</taxon>
        <taxon>indigoferoid/millettioid clade</taxon>
        <taxon>Phaseoleae</taxon>
        <taxon>Vigna</taxon>
    </lineage>
</organism>
<dbReference type="GeneID" id="106758080"/>
<reference evidence="3" key="1">
    <citation type="journal article" date="2014" name="Nat. Commun.">
        <title>Genome sequence of mungbean and insights into evolution within Vigna species.</title>
        <authorList>
            <person name="Kang Y.J."/>
            <person name="Kim S.K."/>
            <person name="Kim M.Y."/>
            <person name="Lestari P."/>
            <person name="Kim K.H."/>
            <person name="Ha B.K."/>
            <person name="Jun T.H."/>
            <person name="Hwang W.J."/>
            <person name="Lee T."/>
            <person name="Lee J."/>
            <person name="Shim S."/>
            <person name="Yoon M.Y."/>
            <person name="Jang Y.E."/>
            <person name="Han K.S."/>
            <person name="Taeprayoon P."/>
            <person name="Yoon N."/>
            <person name="Somta P."/>
            <person name="Tanya P."/>
            <person name="Kim K.S."/>
            <person name="Gwag J.G."/>
            <person name="Moon J.K."/>
            <person name="Lee Y.H."/>
            <person name="Park B.S."/>
            <person name="Bombarely A."/>
            <person name="Doyle J.J."/>
            <person name="Jackson S.A."/>
            <person name="Schafleitner R."/>
            <person name="Srinives P."/>
            <person name="Varshney R.K."/>
            <person name="Lee S.H."/>
        </authorList>
    </citation>
    <scope>NUCLEOTIDE SEQUENCE [LARGE SCALE GENOMIC DNA]</scope>
    <source>
        <strain evidence="3">cv. VC1973A</strain>
    </source>
</reference>
<dbReference type="OrthoDB" id="1080706at2759"/>
<keyword evidence="2" id="KW-1133">Transmembrane helix</keyword>
<name>A0A1S3TRQ9_VIGRR</name>
<dbReference type="RefSeq" id="XP_014496476.2">
    <property type="nucleotide sequence ID" value="XM_014640990.2"/>
</dbReference>
<evidence type="ECO:0000313" key="3">
    <source>
        <dbReference type="Proteomes" id="UP000087766"/>
    </source>
</evidence>
<accession>A0A1S3TRQ9</accession>
<reference evidence="4" key="2">
    <citation type="submission" date="2025-08" db="UniProtKB">
        <authorList>
            <consortium name="RefSeq"/>
        </authorList>
    </citation>
    <scope>IDENTIFICATION</scope>
    <source>
        <tissue evidence="4">Leaf</tissue>
    </source>
</reference>
<dbReference type="PANTHER" id="PTHR34059:SF6">
    <property type="entry name" value="DUF4408 DOMAIN-CONTAINING PROTEIN"/>
    <property type="match status" value="1"/>
</dbReference>
<feature type="region of interest" description="Disordered" evidence="1">
    <location>
        <begin position="704"/>
        <end position="729"/>
    </location>
</feature>
<gene>
    <name evidence="4" type="primary">LOC106758080</name>
</gene>
<feature type="compositionally biased region" description="Basic and acidic residues" evidence="1">
    <location>
        <begin position="329"/>
        <end position="339"/>
    </location>
</feature>
<evidence type="ECO:0000256" key="2">
    <source>
        <dbReference type="SAM" id="Phobius"/>
    </source>
</evidence>
<dbReference type="Pfam" id="PF05553">
    <property type="entry name" value="DUF761"/>
    <property type="match status" value="1"/>
</dbReference>
<feature type="region of interest" description="Disordered" evidence="1">
    <location>
        <begin position="308"/>
        <end position="371"/>
    </location>
</feature>
<dbReference type="PANTHER" id="PTHR34059">
    <property type="entry name" value="EXPRESSED PROTEIN"/>
    <property type="match status" value="1"/>
</dbReference>
<evidence type="ECO:0000313" key="4">
    <source>
        <dbReference type="RefSeq" id="XP_014496476.2"/>
    </source>
</evidence>
<keyword evidence="2" id="KW-0812">Transmembrane</keyword>
<feature type="compositionally biased region" description="Low complexity" evidence="1">
    <location>
        <begin position="714"/>
        <end position="723"/>
    </location>
</feature>
<feature type="region of interest" description="Disordered" evidence="1">
    <location>
        <begin position="760"/>
        <end position="830"/>
    </location>
</feature>
<feature type="transmembrane region" description="Helical" evidence="2">
    <location>
        <begin position="90"/>
        <end position="111"/>
    </location>
</feature>
<keyword evidence="3" id="KW-1185">Reference proteome</keyword>